<dbReference type="RefSeq" id="WP_377490750.1">
    <property type="nucleotide sequence ID" value="NZ_JBHMDO010000010.1"/>
</dbReference>
<reference evidence="2 3" key="1">
    <citation type="submission" date="2024-09" db="EMBL/GenBank/DDBJ databases">
        <authorList>
            <person name="Sun Q."/>
            <person name="Mori K."/>
        </authorList>
    </citation>
    <scope>NUCLEOTIDE SEQUENCE [LARGE SCALE GENOMIC DNA]</scope>
    <source>
        <strain evidence="2 3">TISTR 2452</strain>
    </source>
</reference>
<proteinExistence type="predicted"/>
<name>A0ABV5KJ57_9BACL</name>
<dbReference type="Proteomes" id="UP001589747">
    <property type="component" value="Unassembled WGS sequence"/>
</dbReference>
<evidence type="ECO:0000256" key="1">
    <source>
        <dbReference type="SAM" id="MobiDB-lite"/>
    </source>
</evidence>
<evidence type="ECO:0000313" key="2">
    <source>
        <dbReference type="EMBL" id="MFB9325261.1"/>
    </source>
</evidence>
<accession>A0ABV5KJ57</accession>
<feature type="compositionally biased region" description="Low complexity" evidence="1">
    <location>
        <begin position="58"/>
        <end position="78"/>
    </location>
</feature>
<gene>
    <name evidence="2" type="ORF">ACFFSY_04920</name>
</gene>
<keyword evidence="3" id="KW-1185">Reference proteome</keyword>
<comment type="caution">
    <text evidence="2">The sequence shown here is derived from an EMBL/GenBank/DDBJ whole genome shotgun (WGS) entry which is preliminary data.</text>
</comment>
<evidence type="ECO:0000313" key="3">
    <source>
        <dbReference type="Proteomes" id="UP001589747"/>
    </source>
</evidence>
<protein>
    <recommendedName>
        <fullName evidence="4">YtxH domain-containing protein</fullName>
    </recommendedName>
</protein>
<dbReference type="EMBL" id="JBHMDO010000010">
    <property type="protein sequence ID" value="MFB9325261.1"/>
    <property type="molecule type" value="Genomic_DNA"/>
</dbReference>
<organism evidence="2 3">
    <name type="scientific">Paenibacillus aurantiacus</name>
    <dbReference type="NCBI Taxonomy" id="1936118"/>
    <lineage>
        <taxon>Bacteria</taxon>
        <taxon>Bacillati</taxon>
        <taxon>Bacillota</taxon>
        <taxon>Bacilli</taxon>
        <taxon>Bacillales</taxon>
        <taxon>Paenibacillaceae</taxon>
        <taxon>Paenibacillus</taxon>
    </lineage>
</organism>
<feature type="region of interest" description="Disordered" evidence="1">
    <location>
        <begin position="58"/>
        <end position="107"/>
    </location>
</feature>
<sequence>MRMTGFIIGTITGMAAAAYLSKKRPGMVAWAGAATGDIISSMKGKAVSAVMNRKFGQAQSAAQPASANSAGTANSTESWGQIEMLVNSDPEVKRQAEEIASEAPTTH</sequence>
<evidence type="ECO:0008006" key="4">
    <source>
        <dbReference type="Google" id="ProtNLM"/>
    </source>
</evidence>